<dbReference type="RefSeq" id="WP_163456192.1">
    <property type="nucleotide sequence ID" value="NZ_JAAGOH010000003.1"/>
</dbReference>
<protein>
    <submittedName>
        <fullName evidence="1">Heme-binding protein</fullName>
    </submittedName>
</protein>
<dbReference type="PANTHER" id="PTHR34309">
    <property type="entry name" value="SLR1406 PROTEIN"/>
    <property type="match status" value="1"/>
</dbReference>
<dbReference type="PANTHER" id="PTHR34309:SF10">
    <property type="entry name" value="SLR1406 PROTEIN"/>
    <property type="match status" value="1"/>
</dbReference>
<dbReference type="InterPro" id="IPR038084">
    <property type="entry name" value="PduO/GlcC-like_sf"/>
</dbReference>
<dbReference type="Proteomes" id="UP000484255">
    <property type="component" value="Unassembled WGS sequence"/>
</dbReference>
<evidence type="ECO:0000313" key="2">
    <source>
        <dbReference type="Proteomes" id="UP000484255"/>
    </source>
</evidence>
<sequence length="141" mass="14261">MTALTLTQANTIVQAALAAAREAGHRPMAVVVLDEAGHLKTAQREDGASMFRLDIATGKAWASVGMGASSRVLAERAQGNPNFFTTLAATAQGRFLPQTGAVLIRDAQGRTLGAVGASGGTGDEDEAICLAGLRAAGLNAG</sequence>
<gene>
    <name evidence="1" type="ORF">G3A44_03900</name>
</gene>
<evidence type="ECO:0000313" key="1">
    <source>
        <dbReference type="EMBL" id="NDY90336.1"/>
    </source>
</evidence>
<dbReference type="Gene3D" id="3.30.450.150">
    <property type="entry name" value="Haem-degrading domain"/>
    <property type="match status" value="1"/>
</dbReference>
<dbReference type="EMBL" id="JAAGOH010000003">
    <property type="protein sequence ID" value="NDY90336.1"/>
    <property type="molecule type" value="Genomic_DNA"/>
</dbReference>
<organism evidence="1 2">
    <name type="scientific">Ideonella livida</name>
    <dbReference type="NCBI Taxonomy" id="2707176"/>
    <lineage>
        <taxon>Bacteria</taxon>
        <taxon>Pseudomonadati</taxon>
        <taxon>Pseudomonadota</taxon>
        <taxon>Betaproteobacteria</taxon>
        <taxon>Burkholderiales</taxon>
        <taxon>Sphaerotilaceae</taxon>
        <taxon>Ideonella</taxon>
    </lineage>
</organism>
<accession>A0A7C9PF34</accession>
<dbReference type="InterPro" id="IPR052517">
    <property type="entry name" value="GlcG_carb_metab_protein"/>
</dbReference>
<proteinExistence type="predicted"/>
<dbReference type="InterPro" id="IPR005624">
    <property type="entry name" value="PduO/GlcC-like"/>
</dbReference>
<dbReference type="AlphaFoldDB" id="A0A7C9PF34"/>
<dbReference type="SUPFAM" id="SSF143744">
    <property type="entry name" value="GlcG-like"/>
    <property type="match status" value="1"/>
</dbReference>
<comment type="caution">
    <text evidence="1">The sequence shown here is derived from an EMBL/GenBank/DDBJ whole genome shotgun (WGS) entry which is preliminary data.</text>
</comment>
<name>A0A7C9PF34_9BURK</name>
<dbReference type="Pfam" id="PF03928">
    <property type="entry name" value="HbpS-like"/>
    <property type="match status" value="1"/>
</dbReference>
<reference evidence="1 2" key="1">
    <citation type="submission" date="2020-02" db="EMBL/GenBank/DDBJ databases">
        <title>Ideonella bacterium strain TBM-1.</title>
        <authorList>
            <person name="Chen W.-M."/>
        </authorList>
    </citation>
    <scope>NUCLEOTIDE SEQUENCE [LARGE SCALE GENOMIC DNA]</scope>
    <source>
        <strain evidence="1 2">TBM-1</strain>
    </source>
</reference>
<keyword evidence="2" id="KW-1185">Reference proteome</keyword>